<evidence type="ECO:0000313" key="2">
    <source>
        <dbReference type="EnsemblFungi" id="MVLG_02880T0"/>
    </source>
</evidence>
<dbReference type="SUPFAM" id="SSF51735">
    <property type="entry name" value="NAD(P)-binding Rossmann-fold domains"/>
    <property type="match status" value="1"/>
</dbReference>
<accession>U5H6I0</accession>
<dbReference type="InterPro" id="IPR052184">
    <property type="entry name" value="SDR_enzymes"/>
</dbReference>
<dbReference type="AlphaFoldDB" id="U5H6I0"/>
<dbReference type="OrthoDB" id="7289984at2759"/>
<reference evidence="2" key="4">
    <citation type="submission" date="2015-06" db="UniProtKB">
        <authorList>
            <consortium name="EnsemblFungi"/>
        </authorList>
    </citation>
    <scope>IDENTIFICATION</scope>
</reference>
<dbReference type="EnsemblFungi" id="MVLG_02880T0">
    <property type="protein sequence ID" value="MVLG_02880T0"/>
    <property type="gene ID" value="MVLG_02880"/>
</dbReference>
<dbReference type="Gene3D" id="3.40.50.720">
    <property type="entry name" value="NAD(P)-binding Rossmann-like Domain"/>
    <property type="match status" value="1"/>
</dbReference>
<dbReference type="InterPro" id="IPR002347">
    <property type="entry name" value="SDR_fam"/>
</dbReference>
<dbReference type="EMBL" id="AEIJ01000271">
    <property type="status" value="NOT_ANNOTATED_CDS"/>
    <property type="molecule type" value="Genomic_DNA"/>
</dbReference>
<dbReference type="Proteomes" id="UP000017200">
    <property type="component" value="Unassembled WGS sequence"/>
</dbReference>
<proteinExistence type="predicted"/>
<evidence type="ECO:0000313" key="1">
    <source>
        <dbReference type="EMBL" id="KDE06844.1"/>
    </source>
</evidence>
<dbReference type="PRINTS" id="PR00081">
    <property type="entry name" value="GDHRDH"/>
</dbReference>
<protein>
    <recommendedName>
        <fullName evidence="4">3-oxoacyl-[acyl-carrier protein] reductase</fullName>
    </recommendedName>
</protein>
<dbReference type="HOGENOM" id="CLU_010194_9_1_1"/>
<name>U5H6I0_USTV1</name>
<dbReference type="GO" id="GO:0016616">
    <property type="term" value="F:oxidoreductase activity, acting on the CH-OH group of donors, NAD or NADP as acceptor"/>
    <property type="evidence" value="ECO:0007669"/>
    <property type="project" value="TreeGrafter"/>
</dbReference>
<dbReference type="Pfam" id="PF00106">
    <property type="entry name" value="adh_short"/>
    <property type="match status" value="1"/>
</dbReference>
<dbReference type="STRING" id="683840.U5H6I0"/>
<dbReference type="InParanoid" id="U5H6I0"/>
<gene>
    <name evidence="1" type="ORF">MVLG_02880</name>
</gene>
<dbReference type="InterPro" id="IPR036291">
    <property type="entry name" value="NAD(P)-bd_dom_sf"/>
</dbReference>
<evidence type="ECO:0000313" key="3">
    <source>
        <dbReference type="Proteomes" id="UP000017200"/>
    </source>
</evidence>
<evidence type="ECO:0008006" key="4">
    <source>
        <dbReference type="Google" id="ProtNLM"/>
    </source>
</evidence>
<organism evidence="1">
    <name type="scientific">Microbotryum lychnidis-dioicae (strain p1A1 Lamole / MvSl-1064)</name>
    <name type="common">Anther smut fungus</name>
    <dbReference type="NCBI Taxonomy" id="683840"/>
    <lineage>
        <taxon>Eukaryota</taxon>
        <taxon>Fungi</taxon>
        <taxon>Dikarya</taxon>
        <taxon>Basidiomycota</taxon>
        <taxon>Pucciniomycotina</taxon>
        <taxon>Microbotryomycetes</taxon>
        <taxon>Microbotryales</taxon>
        <taxon>Microbotryaceae</taxon>
        <taxon>Microbotryum</taxon>
    </lineage>
</organism>
<sequence length="302" mass="32776">MGWPARSVCPKISPVPRRQHRASRRVAGVHCLTITELARQLSSHAHVMSKTALVVGGSRGLGLSLLEHLHSEGYEVVTTVRSLPESPLESIRYIPNVDLSLPGASASTLTSALRPSTEFDLVIVSAGYFKDDTLQTLDWEEMNKMFQICAIAPAFIVGELVKQGSIRQGGKVVLVTTEGGSIRLRTREEGGGNYGHHASKAAANMVGKLLSIDLAKQGITLVNIHPGFMKTEMTANIGYDKFYDEGGAVEPEEAAKSLIEFVEKHVDDSKNGSFWAPRGPRDVGEAERVLGKDLPTPLELPW</sequence>
<dbReference type="PANTHER" id="PTHR45458">
    <property type="entry name" value="SHORT-CHAIN DEHYDROGENASE/REDUCTASE SDR"/>
    <property type="match status" value="1"/>
</dbReference>
<keyword evidence="3" id="KW-1185">Reference proteome</keyword>
<dbReference type="EMBL" id="GL541666">
    <property type="protein sequence ID" value="KDE06844.1"/>
    <property type="molecule type" value="Genomic_DNA"/>
</dbReference>
<reference evidence="1 3" key="3">
    <citation type="journal article" date="2015" name="BMC Genomics">
        <title>Sex and parasites: genomic and transcriptomic analysis of Microbotryum lychnidis-dioicae, the biotrophic and plant-castrating anther smut fungus.</title>
        <authorList>
            <person name="Perlin M.H."/>
            <person name="Amselem J."/>
            <person name="Fontanillas E."/>
            <person name="Toh S.S."/>
            <person name="Chen Z."/>
            <person name="Goldberg J."/>
            <person name="Duplessis S."/>
            <person name="Henrissat B."/>
            <person name="Young S."/>
            <person name="Zeng Q."/>
            <person name="Aguileta G."/>
            <person name="Petit E."/>
            <person name="Badouin H."/>
            <person name="Andrews J."/>
            <person name="Razeeq D."/>
            <person name="Gabaldon T."/>
            <person name="Quesneville H."/>
            <person name="Giraud T."/>
            <person name="Hood M.E."/>
            <person name="Schultz D.J."/>
            <person name="Cuomo C.A."/>
        </authorList>
    </citation>
    <scope>NUCLEOTIDE SEQUENCE [LARGE SCALE GENOMIC DNA]</scope>
    <source>
        <strain evidence="3">p1A1 Lamole</strain>
        <strain evidence="1">P1A1 Lamole</strain>
    </source>
</reference>
<dbReference type="PANTHER" id="PTHR45458:SF2">
    <property type="entry name" value="OXIDOREDUCTASE, SHORT CHAIN DEHYDROGENASE_REDUCTASE FAMILY SUPERFAMILY (AFU_ORTHOLOGUE AFUA_3G13450)"/>
    <property type="match status" value="1"/>
</dbReference>
<reference evidence="1" key="2">
    <citation type="submission" date="2010-11" db="EMBL/GenBank/DDBJ databases">
        <authorList>
            <consortium name="The Broad Institute Genome Sequencing Platform"/>
            <person name="Earl A."/>
            <person name="Ward D."/>
            <person name="Feldgarden M."/>
            <person name="Gevers D."/>
            <person name="Butler R."/>
            <person name="Young S.K."/>
            <person name="Zeng Q."/>
            <person name="Gargeya S."/>
            <person name="Fitzgerald M."/>
            <person name="Haas B."/>
            <person name="Abouelleil A."/>
            <person name="Alvarado L."/>
            <person name="Arachchi H.M."/>
            <person name="Berlin A."/>
            <person name="Brown A."/>
            <person name="Chapman S.B."/>
            <person name="Chen Z."/>
            <person name="Dunbar C."/>
            <person name="Freedman E."/>
            <person name="Gearin G."/>
            <person name="Gellesch M."/>
            <person name="Goldberg J."/>
            <person name="Griggs A."/>
            <person name="Gujja S."/>
            <person name="Heilman E."/>
            <person name="Heiman D."/>
            <person name="Howarth C."/>
            <person name="Larson L."/>
            <person name="Lui A."/>
            <person name="MacDonald P.J.P."/>
            <person name="Mehta T."/>
            <person name="Montmayeur A."/>
            <person name="Murphy C."/>
            <person name="Neiman D."/>
            <person name="Pearson M."/>
            <person name="Priest M."/>
            <person name="Roberts A."/>
            <person name="Saif S."/>
            <person name="Shea T."/>
            <person name="Shenoy N."/>
            <person name="Sisk P."/>
            <person name="Stolte C."/>
            <person name="Sykes S."/>
            <person name="White J."/>
            <person name="Yandava C."/>
            <person name="Wortman J."/>
            <person name="Nusbaum C."/>
            <person name="Birren B."/>
        </authorList>
    </citation>
    <scope>NUCLEOTIDE SEQUENCE</scope>
    <source>
        <strain evidence="1">P1A1 Lamole</strain>
    </source>
</reference>
<reference evidence="3" key="1">
    <citation type="submission" date="2010-11" db="EMBL/GenBank/DDBJ databases">
        <title>The genome sequence of Microbotryum violaceum strain p1A1 Lamole.</title>
        <authorList>
            <person name="Cuomo C."/>
            <person name="Perlin M."/>
            <person name="Young S.K."/>
            <person name="Zeng Q."/>
            <person name="Gargeya S."/>
            <person name="Alvarado L."/>
            <person name="Berlin A."/>
            <person name="Chapman S.B."/>
            <person name="Chen Z."/>
            <person name="Freedman E."/>
            <person name="Gellesch M."/>
            <person name="Goldberg J."/>
            <person name="Griggs A."/>
            <person name="Gujja S."/>
            <person name="Heilman E."/>
            <person name="Heiman D."/>
            <person name="Howarth C."/>
            <person name="Mehta T."/>
            <person name="Neiman D."/>
            <person name="Pearson M."/>
            <person name="Roberts A."/>
            <person name="Saif S."/>
            <person name="Shea T."/>
            <person name="Shenoy N."/>
            <person name="Sisk P."/>
            <person name="Stolte C."/>
            <person name="Sykes S."/>
            <person name="White J."/>
            <person name="Yandava C."/>
            <person name="Haas B."/>
            <person name="Nusbaum C."/>
            <person name="Birren B."/>
        </authorList>
    </citation>
    <scope>NUCLEOTIDE SEQUENCE [LARGE SCALE GENOMIC DNA]</scope>
    <source>
        <strain evidence="3">p1A1 Lamole</strain>
    </source>
</reference>